<evidence type="ECO:0000313" key="2">
    <source>
        <dbReference type="Proteomes" id="UP001162483"/>
    </source>
</evidence>
<name>A0ABN9CYW4_9NEOB</name>
<gene>
    <name evidence="1" type="ORF">SPARVUS_LOCUS5931297</name>
</gene>
<sequence>MSCQSAPADATDLSGLHQCPSLQPISVHQCSLISAH</sequence>
<evidence type="ECO:0000313" key="1">
    <source>
        <dbReference type="EMBL" id="CAI9564562.1"/>
    </source>
</evidence>
<proteinExistence type="predicted"/>
<dbReference type="EMBL" id="CATNWA010013093">
    <property type="protein sequence ID" value="CAI9564562.1"/>
    <property type="molecule type" value="Genomic_DNA"/>
</dbReference>
<reference evidence="1" key="1">
    <citation type="submission" date="2023-05" db="EMBL/GenBank/DDBJ databases">
        <authorList>
            <person name="Stuckert A."/>
        </authorList>
    </citation>
    <scope>NUCLEOTIDE SEQUENCE</scope>
</reference>
<organism evidence="1 2">
    <name type="scientific">Staurois parvus</name>
    <dbReference type="NCBI Taxonomy" id="386267"/>
    <lineage>
        <taxon>Eukaryota</taxon>
        <taxon>Metazoa</taxon>
        <taxon>Chordata</taxon>
        <taxon>Craniata</taxon>
        <taxon>Vertebrata</taxon>
        <taxon>Euteleostomi</taxon>
        <taxon>Amphibia</taxon>
        <taxon>Batrachia</taxon>
        <taxon>Anura</taxon>
        <taxon>Neobatrachia</taxon>
        <taxon>Ranoidea</taxon>
        <taxon>Ranidae</taxon>
        <taxon>Staurois</taxon>
    </lineage>
</organism>
<protein>
    <submittedName>
        <fullName evidence="1">Uncharacterized protein</fullName>
    </submittedName>
</protein>
<comment type="caution">
    <text evidence="1">The sequence shown here is derived from an EMBL/GenBank/DDBJ whole genome shotgun (WGS) entry which is preliminary data.</text>
</comment>
<accession>A0ABN9CYW4</accession>
<keyword evidence="2" id="KW-1185">Reference proteome</keyword>
<feature type="non-terminal residue" evidence="1">
    <location>
        <position position="36"/>
    </location>
</feature>
<dbReference type="Proteomes" id="UP001162483">
    <property type="component" value="Unassembled WGS sequence"/>
</dbReference>